<feature type="region of interest" description="Disordered" evidence="2">
    <location>
        <begin position="1"/>
        <end position="22"/>
    </location>
</feature>
<feature type="coiled-coil region" evidence="1">
    <location>
        <begin position="605"/>
        <end position="639"/>
    </location>
</feature>
<evidence type="ECO:0000313" key="4">
    <source>
        <dbReference type="Proteomes" id="UP001516023"/>
    </source>
</evidence>
<gene>
    <name evidence="3" type="ORF">HJC23_013568</name>
</gene>
<dbReference type="Proteomes" id="UP001516023">
    <property type="component" value="Unassembled WGS sequence"/>
</dbReference>
<feature type="coiled-coil region" evidence="1">
    <location>
        <begin position="678"/>
        <end position="705"/>
    </location>
</feature>
<feature type="coiled-coil region" evidence="1">
    <location>
        <begin position="920"/>
        <end position="954"/>
    </location>
</feature>
<sequence length="977" mass="111055">MATPSSANQLRNDSERSQSSSEVFIYSSSNAYSSPRSLVESAHQSEPLANLNEFNVVTPTYPQHPKARNNHNENTNMQHILSELHNLQETSSQQSCEYERAIRRVLLENEYVRKINAKLIAKLESRTCEDENIKTSLKKLESVAQCSKELMIELGDGRRDIEERANELDRRNRQLRKELEVTVDKFHKQQIEMDAILSSSRDKAAKLEELEKGRLEMEELVMELRDSLQISSQSYNKLRIELNTVFGEREDARFRVEELLIEKNDEMSRRINAETALAKAKRELNDLRQMLGTVAVRGESTCNNVTAAMEQATSERATEVKQLEQESLQSQLVATTAEISELKAKIKGMNATMEEMPPGDALDAEDETIQYVSKIAELTAENTDLREQVAMLKEGLQDFAKNGRDIVDIPADRDMFALKLKKIYRENEASDLTVLITAKHIGTVNADLNHLELRNEAAQLELVKSREEGSAIENDLTMSDATLEKANASTPFLGCQLKSTDEELGPMTLKFESATDDLDFVKKCIDEFGDLPTPAEPQSGEKHGRCWDARYSNQVSLDSSVAKLESLPDSTAQKGAQINQTSVWNAAKSLVQSFRLQNNDIRMTLACAMNEMEEKFREMSKIESQVKAICQKYQQLSEEIEKASIICDHFQLQCNQGFDAAELKISLLNSELQQKKVHEDLEMVFRSLEKEKENALAHISDLEDRLCHTQGSPSLQQKELQSRVHLLERELTLILSHNDKVASELKTAMEQVASLDQMSMEEKKSNEGLLNFLSNLKVLLDESYLLASERPKEFDLFQGYNAKFLEKLKRQPFEKIDLCRTIELQKKELDDCKLALLTVSNQLKQQNAIVSCMREQATKMNNEIALLNLQKNEAEYLVKEYTCRVRSLCLSRGLLQLLSPSFDEMLVILESECSKQLERTNSMEIELEAVQDENDILEQQVHILSKELSKCTRENRELLAAIAELNVIESTGMLHCG</sequence>
<organism evidence="3 4">
    <name type="scientific">Cyclotella cryptica</name>
    <dbReference type="NCBI Taxonomy" id="29204"/>
    <lineage>
        <taxon>Eukaryota</taxon>
        <taxon>Sar</taxon>
        <taxon>Stramenopiles</taxon>
        <taxon>Ochrophyta</taxon>
        <taxon>Bacillariophyta</taxon>
        <taxon>Coscinodiscophyceae</taxon>
        <taxon>Thalassiosirophycidae</taxon>
        <taxon>Stephanodiscales</taxon>
        <taxon>Stephanodiscaceae</taxon>
        <taxon>Cyclotella</taxon>
    </lineage>
</organism>
<feature type="coiled-coil region" evidence="1">
    <location>
        <begin position="325"/>
        <end position="395"/>
    </location>
</feature>
<comment type="caution">
    <text evidence="3">The sequence shown here is derived from an EMBL/GenBank/DDBJ whole genome shotgun (WGS) entry which is preliminary data.</text>
</comment>
<evidence type="ECO:0000256" key="1">
    <source>
        <dbReference type="SAM" id="Coils"/>
    </source>
</evidence>
<keyword evidence="4" id="KW-1185">Reference proteome</keyword>
<accession>A0ABD3PCJ2</accession>
<reference evidence="3 4" key="1">
    <citation type="journal article" date="2020" name="G3 (Bethesda)">
        <title>Improved Reference Genome for Cyclotella cryptica CCMP332, a Model for Cell Wall Morphogenesis, Salinity Adaptation, and Lipid Production in Diatoms (Bacillariophyta).</title>
        <authorList>
            <person name="Roberts W.R."/>
            <person name="Downey K.M."/>
            <person name="Ruck E.C."/>
            <person name="Traller J.C."/>
            <person name="Alverson A.J."/>
        </authorList>
    </citation>
    <scope>NUCLEOTIDE SEQUENCE [LARGE SCALE GENOMIC DNA]</scope>
    <source>
        <strain evidence="3 4">CCMP332</strain>
    </source>
</reference>
<proteinExistence type="predicted"/>
<keyword evidence="1" id="KW-0175">Coiled coil</keyword>
<dbReference type="EMBL" id="JABMIG020000215">
    <property type="protein sequence ID" value="KAL3785429.1"/>
    <property type="molecule type" value="Genomic_DNA"/>
</dbReference>
<feature type="coiled-coil region" evidence="1">
    <location>
        <begin position="158"/>
        <end position="227"/>
    </location>
</feature>
<evidence type="ECO:0000313" key="3">
    <source>
        <dbReference type="EMBL" id="KAL3785429.1"/>
    </source>
</evidence>
<protein>
    <submittedName>
        <fullName evidence="3">Uncharacterized protein</fullName>
    </submittedName>
</protein>
<evidence type="ECO:0000256" key="2">
    <source>
        <dbReference type="SAM" id="MobiDB-lite"/>
    </source>
</evidence>
<dbReference type="AlphaFoldDB" id="A0ABD3PCJ2"/>
<name>A0ABD3PCJ2_9STRA</name>